<keyword evidence="3" id="KW-0285">Flavoprotein</keyword>
<dbReference type="Pfam" id="PF03060">
    <property type="entry name" value="NMO"/>
    <property type="match status" value="1"/>
</dbReference>
<dbReference type="CDD" id="cd04730">
    <property type="entry name" value="NPD_like"/>
    <property type="match status" value="1"/>
</dbReference>
<keyword evidence="5" id="KW-0560">Oxidoreductase</keyword>
<keyword evidence="7" id="KW-1185">Reference proteome</keyword>
<dbReference type="STRING" id="633807.BW732_04675"/>
<evidence type="ECO:0000256" key="3">
    <source>
        <dbReference type="ARBA" id="ARBA00022630"/>
    </source>
</evidence>
<dbReference type="SUPFAM" id="SSF51412">
    <property type="entry name" value="Inosine monophosphate dehydrogenase (IMPDH)"/>
    <property type="match status" value="1"/>
</dbReference>
<reference evidence="6 7" key="1">
    <citation type="journal article" date="2010" name="Int. J. Syst. Evol. Microbiol.">
        <title>Vagococcus penaei sp. nov., isolated from spoilage microbiota of cooked shrimp (Penaeus vannamei).</title>
        <authorList>
            <person name="Jaffres E."/>
            <person name="Prevost H."/>
            <person name="Rossero A."/>
            <person name="Joffraud J.J."/>
            <person name="Dousset X."/>
        </authorList>
    </citation>
    <scope>NUCLEOTIDE SEQUENCE [LARGE SCALE GENOMIC DNA]</scope>
    <source>
        <strain evidence="6 7">CD276</strain>
    </source>
</reference>
<organism evidence="6 7">
    <name type="scientific">Vagococcus penaei</name>
    <dbReference type="NCBI Taxonomy" id="633807"/>
    <lineage>
        <taxon>Bacteria</taxon>
        <taxon>Bacillati</taxon>
        <taxon>Bacillota</taxon>
        <taxon>Bacilli</taxon>
        <taxon>Lactobacillales</taxon>
        <taxon>Enterococcaceae</taxon>
        <taxon>Vagococcus</taxon>
    </lineage>
</organism>
<dbReference type="OrthoDB" id="9778912at2"/>
<dbReference type="EMBL" id="CP019609">
    <property type="protein sequence ID" value="AQP53594.1"/>
    <property type="molecule type" value="Genomic_DNA"/>
</dbReference>
<dbReference type="Proteomes" id="UP000188246">
    <property type="component" value="Chromosome"/>
</dbReference>
<evidence type="ECO:0000313" key="7">
    <source>
        <dbReference type="Proteomes" id="UP000188246"/>
    </source>
</evidence>
<dbReference type="Gene3D" id="3.20.20.70">
    <property type="entry name" value="Aldolase class I"/>
    <property type="match status" value="1"/>
</dbReference>
<keyword evidence="4" id="KW-0288">FMN</keyword>
<evidence type="ECO:0000256" key="4">
    <source>
        <dbReference type="ARBA" id="ARBA00022643"/>
    </source>
</evidence>
<protein>
    <recommendedName>
        <fullName evidence="2">Probable nitronate monooxygenase</fullName>
    </recommendedName>
</protein>
<evidence type="ECO:0000256" key="1">
    <source>
        <dbReference type="ARBA" id="ARBA00003535"/>
    </source>
</evidence>
<sequence length="308" mass="33025">MKNITELLGTEYPIIQGAMAKIAMHQLVGAVSEAGGLGVIASGGMSPEQLREEIRLVREMTDKPFGVNLMLMMERCDELVDVVIETGVKIVTTGAGTPKRFMPKLKEAGVIVMPVVPNVKLAKKMEELGVDAVIAEGMEAGGHIGEVSTFPLVAAVTKAVNIPVIAAGGISDGRGVMAAFALGAKGVQMGTVYLASEECPISQAYKDKVVESIETSTVVTGRKFGAPVRTIRNQMTDTYLKLEEGHVERDELEKLTIGSLWKAVKEGDVENGSLMAGQVMGNIERIRSVQEIQDDIIKEIQEMTLDVL</sequence>
<dbReference type="PANTHER" id="PTHR32332:SF20">
    <property type="entry name" value="2-NITROPROPANE DIOXYGENASE-LIKE PROTEIN"/>
    <property type="match status" value="1"/>
</dbReference>
<dbReference type="PANTHER" id="PTHR32332">
    <property type="entry name" value="2-NITROPROPANE DIOXYGENASE"/>
    <property type="match status" value="1"/>
</dbReference>
<evidence type="ECO:0000313" key="6">
    <source>
        <dbReference type="EMBL" id="AQP53594.1"/>
    </source>
</evidence>
<dbReference type="KEGG" id="vpi:BW732_04675"/>
<gene>
    <name evidence="6" type="ORF">BW732_04675</name>
</gene>
<accession>A0A1Q2D5E2</accession>
<dbReference type="GO" id="GO:0018580">
    <property type="term" value="F:nitronate monooxygenase activity"/>
    <property type="evidence" value="ECO:0007669"/>
    <property type="project" value="InterPro"/>
</dbReference>
<dbReference type="GO" id="GO:0051213">
    <property type="term" value="F:dioxygenase activity"/>
    <property type="evidence" value="ECO:0007669"/>
    <property type="project" value="UniProtKB-KW"/>
</dbReference>
<dbReference type="RefSeq" id="WP_077275684.1">
    <property type="nucleotide sequence ID" value="NZ_CP019609.1"/>
</dbReference>
<dbReference type="InterPro" id="IPR013785">
    <property type="entry name" value="Aldolase_TIM"/>
</dbReference>
<dbReference type="InterPro" id="IPR004136">
    <property type="entry name" value="NMO"/>
</dbReference>
<evidence type="ECO:0000256" key="2">
    <source>
        <dbReference type="ARBA" id="ARBA00013457"/>
    </source>
</evidence>
<proteinExistence type="predicted"/>
<keyword evidence="6" id="KW-0223">Dioxygenase</keyword>
<dbReference type="AlphaFoldDB" id="A0A1Q2D5E2"/>
<comment type="function">
    <text evidence="1">Nitronate monooxygenase that uses molecular oxygen to catalyze the oxidative denitrification of alkyl nitronates. Acts on propionate 3-nitronate (P3N), the presumed physiological substrate. Probably functions in the detoxification of P3N, a metabolic poison produced by plants and fungi as a defense mechanism.</text>
</comment>
<evidence type="ECO:0000256" key="5">
    <source>
        <dbReference type="ARBA" id="ARBA00023002"/>
    </source>
</evidence>
<name>A0A1Q2D5E2_9ENTE</name>